<dbReference type="eggNOG" id="COG0582">
    <property type="taxonomic scope" value="Bacteria"/>
</dbReference>
<evidence type="ECO:0000313" key="9">
    <source>
        <dbReference type="EMBL" id="EWM54450.1"/>
    </source>
</evidence>
<evidence type="ECO:0000256" key="4">
    <source>
        <dbReference type="ARBA" id="ARBA00023125"/>
    </source>
</evidence>
<dbReference type="InterPro" id="IPR010998">
    <property type="entry name" value="Integrase_recombinase_N"/>
</dbReference>
<dbReference type="InterPro" id="IPR044068">
    <property type="entry name" value="CB"/>
</dbReference>
<dbReference type="InterPro" id="IPR050090">
    <property type="entry name" value="Tyrosine_recombinase_XerCD"/>
</dbReference>
<dbReference type="GO" id="GO:0006310">
    <property type="term" value="P:DNA recombination"/>
    <property type="evidence" value="ECO:0007669"/>
    <property type="project" value="UniProtKB-KW"/>
</dbReference>
<dbReference type="InterPro" id="IPR002104">
    <property type="entry name" value="Integrase_catalytic"/>
</dbReference>
<dbReference type="InterPro" id="IPR013762">
    <property type="entry name" value="Integrase-like_cat_sf"/>
</dbReference>
<dbReference type="CDD" id="cd01189">
    <property type="entry name" value="INT_ICEBs1_C_like"/>
    <property type="match status" value="1"/>
</dbReference>
<dbReference type="OrthoDB" id="1818781at2"/>
<evidence type="ECO:0000259" key="7">
    <source>
        <dbReference type="PROSITE" id="PS51898"/>
    </source>
</evidence>
<dbReference type="Proteomes" id="UP000019365">
    <property type="component" value="Unassembled WGS sequence"/>
</dbReference>
<feature type="domain" description="Tyr recombinase" evidence="7">
    <location>
        <begin position="178"/>
        <end position="378"/>
    </location>
</feature>
<evidence type="ECO:0000256" key="5">
    <source>
        <dbReference type="ARBA" id="ARBA00023172"/>
    </source>
</evidence>
<dbReference type="Gene3D" id="1.10.443.10">
    <property type="entry name" value="Intergrase catalytic core"/>
    <property type="match status" value="1"/>
</dbReference>
<dbReference type="PANTHER" id="PTHR30349:SF64">
    <property type="entry name" value="PROPHAGE INTEGRASE INTD-RELATED"/>
    <property type="match status" value="1"/>
</dbReference>
<evidence type="ECO:0000256" key="3">
    <source>
        <dbReference type="ARBA" id="ARBA00022908"/>
    </source>
</evidence>
<feature type="domain" description="Core-binding (CB)" evidence="8">
    <location>
        <begin position="71"/>
        <end position="157"/>
    </location>
</feature>
<reference evidence="9 10" key="1">
    <citation type="journal article" date="2014" name="PLoS ONE">
        <title>Rumen cellulosomics: divergent fiber-degrading strategies revealed by comparative genome-wide analysis of six ruminococcal strains.</title>
        <authorList>
            <person name="Dassa B."/>
            <person name="Borovok I."/>
            <person name="Ruimy-Israeli V."/>
            <person name="Lamed R."/>
            <person name="Flint H.J."/>
            <person name="Duncan S.H."/>
            <person name="Henrissat B."/>
            <person name="Coutinho P."/>
            <person name="Morrison M."/>
            <person name="Mosoni P."/>
            <person name="Yeoman C.J."/>
            <person name="White B.A."/>
            <person name="Bayer E.A."/>
        </authorList>
    </citation>
    <scope>NUCLEOTIDE SEQUENCE [LARGE SCALE GENOMIC DNA]</scope>
    <source>
        <strain evidence="9 10">007c</strain>
    </source>
</reference>
<keyword evidence="5" id="KW-0233">DNA recombination</keyword>
<proteinExistence type="inferred from homology"/>
<keyword evidence="4 6" id="KW-0238">DNA-binding</keyword>
<gene>
    <name evidence="9" type="ORF">RF007C_12640</name>
</gene>
<dbReference type="PROSITE" id="PS51900">
    <property type="entry name" value="CB"/>
    <property type="match status" value="1"/>
</dbReference>
<comment type="function">
    <text evidence="1">Site-specific tyrosine recombinase, which acts by catalyzing the cutting and rejoining of the recombining DNA molecules.</text>
</comment>
<comment type="caution">
    <text evidence="9">The sequence shown here is derived from an EMBL/GenBank/DDBJ whole genome shotgun (WGS) entry which is preliminary data.</text>
</comment>
<evidence type="ECO:0000256" key="2">
    <source>
        <dbReference type="ARBA" id="ARBA00008857"/>
    </source>
</evidence>
<dbReference type="AlphaFoldDB" id="W7V077"/>
<comment type="similarity">
    <text evidence="2">Belongs to the 'phage' integrase family.</text>
</comment>
<dbReference type="Pfam" id="PF00589">
    <property type="entry name" value="Phage_integrase"/>
    <property type="match status" value="1"/>
</dbReference>
<dbReference type="Gene3D" id="1.10.150.130">
    <property type="match status" value="1"/>
</dbReference>
<evidence type="ECO:0000256" key="1">
    <source>
        <dbReference type="ARBA" id="ARBA00003283"/>
    </source>
</evidence>
<sequence length="396" mass="46050">MASIKKRGSSYLIKVSCGYNCKGKQMVQTMTWKPEPGMSVRQIEKEVNRQAVLFEEACKKGYQSSAVKFEVMGEEWFKNYARINLRKTTEERMRRLCPRVYSAIGHLRMDKITPRHVQAFINSLSEKGANMLNGNPLSPKTIRHYHSFISEVFTYGERMGVVSANPCEKVILPKIQYTEKQIYTSDDIQRILVLLEKEQLQFRVFFTLMIYSGFRRGEMLGLEWKDVDFENNIISIRRTSNYLKQIGTYTDTTKTQRSQRTLKFPEQIMELLKLYKEEQDMKILQYGDKWVETDRLFVKWNGEPMYNETPYSWLKRFCERNNIPFYGIHSFRHTFASILVNQGVDIVTVSGALGHSLVSTTSNIYCHMLDEARAKITEAVSAALDFSNKKIEPTGA</sequence>
<dbReference type="PANTHER" id="PTHR30349">
    <property type="entry name" value="PHAGE INTEGRASE-RELATED"/>
    <property type="match status" value="1"/>
</dbReference>
<accession>W7V077</accession>
<dbReference type="PATRIC" id="fig|1341157.4.peg.1121"/>
<evidence type="ECO:0000259" key="8">
    <source>
        <dbReference type="PROSITE" id="PS51900"/>
    </source>
</evidence>
<organism evidence="9 10">
    <name type="scientific">Ruminococcus flavefaciens 007c</name>
    <dbReference type="NCBI Taxonomy" id="1341157"/>
    <lineage>
        <taxon>Bacteria</taxon>
        <taxon>Bacillati</taxon>
        <taxon>Bacillota</taxon>
        <taxon>Clostridia</taxon>
        <taxon>Eubacteriales</taxon>
        <taxon>Oscillospiraceae</taxon>
        <taxon>Ruminococcus</taxon>
    </lineage>
</organism>
<dbReference type="PROSITE" id="PS51898">
    <property type="entry name" value="TYR_RECOMBINASE"/>
    <property type="match status" value="1"/>
</dbReference>
<evidence type="ECO:0008006" key="11">
    <source>
        <dbReference type="Google" id="ProtNLM"/>
    </source>
</evidence>
<dbReference type="InterPro" id="IPR004107">
    <property type="entry name" value="Integrase_SAM-like_N"/>
</dbReference>
<name>W7V077_RUMFL</name>
<dbReference type="Pfam" id="PF14659">
    <property type="entry name" value="Phage_int_SAM_3"/>
    <property type="match status" value="1"/>
</dbReference>
<dbReference type="GO" id="GO:0003677">
    <property type="term" value="F:DNA binding"/>
    <property type="evidence" value="ECO:0007669"/>
    <property type="project" value="UniProtKB-UniRule"/>
</dbReference>
<keyword evidence="10" id="KW-1185">Reference proteome</keyword>
<evidence type="ECO:0000256" key="6">
    <source>
        <dbReference type="PROSITE-ProRule" id="PRU01248"/>
    </source>
</evidence>
<dbReference type="EMBL" id="ATAX01000016">
    <property type="protein sequence ID" value="EWM54450.1"/>
    <property type="molecule type" value="Genomic_DNA"/>
</dbReference>
<dbReference type="GO" id="GO:0015074">
    <property type="term" value="P:DNA integration"/>
    <property type="evidence" value="ECO:0007669"/>
    <property type="project" value="UniProtKB-KW"/>
</dbReference>
<dbReference type="RefSeq" id="WP_037297924.1">
    <property type="nucleotide sequence ID" value="NZ_ATAX01000016.1"/>
</dbReference>
<protein>
    <recommendedName>
        <fullName evidence="11">Tyr recombinase domain-containing protein</fullName>
    </recommendedName>
</protein>
<keyword evidence="3" id="KW-0229">DNA integration</keyword>
<dbReference type="InterPro" id="IPR011010">
    <property type="entry name" value="DNA_brk_join_enz"/>
</dbReference>
<evidence type="ECO:0000313" key="10">
    <source>
        <dbReference type="Proteomes" id="UP000019365"/>
    </source>
</evidence>
<dbReference type="SUPFAM" id="SSF56349">
    <property type="entry name" value="DNA breaking-rejoining enzymes"/>
    <property type="match status" value="1"/>
</dbReference>